<gene>
    <name evidence="2" type="ORF">RDI58_018444</name>
</gene>
<reference evidence="2 3" key="1">
    <citation type="submission" date="2024-02" db="EMBL/GenBank/DDBJ databases">
        <title>de novo genome assembly of Solanum bulbocastanum strain 11H21.</title>
        <authorList>
            <person name="Hosaka A.J."/>
        </authorList>
    </citation>
    <scope>NUCLEOTIDE SEQUENCE [LARGE SCALE GENOMIC DNA]</scope>
    <source>
        <tissue evidence="2">Young leaves</tissue>
    </source>
</reference>
<evidence type="ECO:0000256" key="1">
    <source>
        <dbReference type="SAM" id="MobiDB-lite"/>
    </source>
</evidence>
<feature type="compositionally biased region" description="Polar residues" evidence="1">
    <location>
        <begin position="79"/>
        <end position="89"/>
    </location>
</feature>
<comment type="caution">
    <text evidence="2">The sequence shown here is derived from an EMBL/GenBank/DDBJ whole genome shotgun (WGS) entry which is preliminary data.</text>
</comment>
<organism evidence="2 3">
    <name type="scientific">Solanum bulbocastanum</name>
    <name type="common">Wild potato</name>
    <dbReference type="NCBI Taxonomy" id="147425"/>
    <lineage>
        <taxon>Eukaryota</taxon>
        <taxon>Viridiplantae</taxon>
        <taxon>Streptophyta</taxon>
        <taxon>Embryophyta</taxon>
        <taxon>Tracheophyta</taxon>
        <taxon>Spermatophyta</taxon>
        <taxon>Magnoliopsida</taxon>
        <taxon>eudicotyledons</taxon>
        <taxon>Gunneridae</taxon>
        <taxon>Pentapetalae</taxon>
        <taxon>asterids</taxon>
        <taxon>lamiids</taxon>
        <taxon>Solanales</taxon>
        <taxon>Solanaceae</taxon>
        <taxon>Solanoideae</taxon>
        <taxon>Solaneae</taxon>
        <taxon>Solanum</taxon>
    </lineage>
</organism>
<keyword evidence="3" id="KW-1185">Reference proteome</keyword>
<evidence type="ECO:0000313" key="2">
    <source>
        <dbReference type="EMBL" id="KAK6784989.1"/>
    </source>
</evidence>
<dbReference type="Proteomes" id="UP001371456">
    <property type="component" value="Unassembled WGS sequence"/>
</dbReference>
<sequence length="117" mass="13023">MVSLFRNNPSSILEIFQEAIATNTNSYQQSQVNTVYSSNSKDISPTIQNCQQTHLPPNPKISSNFDPPPKPRANPKSEAPSTDNNNNNIPKEDYAAPCESRITTIRILLYDCQVCVP</sequence>
<feature type="compositionally biased region" description="Polar residues" evidence="1">
    <location>
        <begin position="33"/>
        <end position="65"/>
    </location>
</feature>
<proteinExistence type="predicted"/>
<feature type="region of interest" description="Disordered" evidence="1">
    <location>
        <begin position="33"/>
        <end position="95"/>
    </location>
</feature>
<evidence type="ECO:0000313" key="3">
    <source>
        <dbReference type="Proteomes" id="UP001371456"/>
    </source>
</evidence>
<accession>A0AAN8Y9R8</accession>
<dbReference type="EMBL" id="JBANQN010000007">
    <property type="protein sequence ID" value="KAK6784989.1"/>
    <property type="molecule type" value="Genomic_DNA"/>
</dbReference>
<protein>
    <submittedName>
        <fullName evidence="2">Uncharacterized protein</fullName>
    </submittedName>
</protein>
<name>A0AAN8Y9R8_SOLBU</name>
<dbReference type="AlphaFoldDB" id="A0AAN8Y9R8"/>